<evidence type="ECO:0000256" key="5">
    <source>
        <dbReference type="SAM" id="Phobius"/>
    </source>
</evidence>
<evidence type="ECO:0000256" key="1">
    <source>
        <dbReference type="ARBA" id="ARBA00004651"/>
    </source>
</evidence>
<evidence type="ECO:0000256" key="2">
    <source>
        <dbReference type="ARBA" id="ARBA00022692"/>
    </source>
</evidence>
<feature type="transmembrane region" description="Helical" evidence="5">
    <location>
        <begin position="55"/>
        <end position="73"/>
    </location>
</feature>
<protein>
    <submittedName>
        <fullName evidence="7">Phospholipid-lipopolysaccharide ABC transporter</fullName>
    </submittedName>
</protein>
<dbReference type="GO" id="GO:0005524">
    <property type="term" value="F:ATP binding"/>
    <property type="evidence" value="ECO:0007669"/>
    <property type="project" value="InterPro"/>
</dbReference>
<dbReference type="InterPro" id="IPR036640">
    <property type="entry name" value="ABC1_TM_sf"/>
</dbReference>
<keyword evidence="4 5" id="KW-0472">Membrane</keyword>
<dbReference type="PROSITE" id="PS50929">
    <property type="entry name" value="ABC_TM1F"/>
    <property type="match status" value="1"/>
</dbReference>
<evidence type="ECO:0000256" key="3">
    <source>
        <dbReference type="ARBA" id="ARBA00022989"/>
    </source>
</evidence>
<accession>A0A6S6SM70</accession>
<feature type="non-terminal residue" evidence="7">
    <location>
        <position position="106"/>
    </location>
</feature>
<keyword evidence="3 5" id="KW-1133">Transmembrane helix</keyword>
<dbReference type="GO" id="GO:0005886">
    <property type="term" value="C:plasma membrane"/>
    <property type="evidence" value="ECO:0007669"/>
    <property type="project" value="UniProtKB-SubCell"/>
</dbReference>
<comment type="subcellular location">
    <subcellularLocation>
        <location evidence="1">Cell membrane</location>
        <topology evidence="1">Multi-pass membrane protein</topology>
    </subcellularLocation>
</comment>
<proteinExistence type="predicted"/>
<dbReference type="GO" id="GO:0140359">
    <property type="term" value="F:ABC-type transporter activity"/>
    <property type="evidence" value="ECO:0007669"/>
    <property type="project" value="InterPro"/>
</dbReference>
<evidence type="ECO:0000313" key="7">
    <source>
        <dbReference type="EMBL" id="CAA6804045.1"/>
    </source>
</evidence>
<organism evidence="7">
    <name type="scientific">uncultured Campylobacterales bacterium</name>
    <dbReference type="NCBI Taxonomy" id="352960"/>
    <lineage>
        <taxon>Bacteria</taxon>
        <taxon>Pseudomonadati</taxon>
        <taxon>Campylobacterota</taxon>
        <taxon>Epsilonproteobacteria</taxon>
        <taxon>Campylobacterales</taxon>
        <taxon>environmental samples</taxon>
    </lineage>
</organism>
<feature type="transmembrane region" description="Helical" evidence="5">
    <location>
        <begin position="21"/>
        <end position="40"/>
    </location>
</feature>
<evidence type="ECO:0000256" key="4">
    <source>
        <dbReference type="ARBA" id="ARBA00023136"/>
    </source>
</evidence>
<name>A0A6S6SM70_9BACT</name>
<dbReference type="AlphaFoldDB" id="A0A6S6SM70"/>
<sequence length="106" mass="12055">MKELFRRFSPYFKDYKLAFGIAIIGMILASAGNAGVAYMIEPIMNKIFLEKNESLLYLVPIGIIIAYTAKSIGKYVQVYFTSYIGQDIVRRIKDKILGNTLDFDIT</sequence>
<dbReference type="EMBL" id="CACVAW010000010">
    <property type="protein sequence ID" value="CAA6804045.1"/>
    <property type="molecule type" value="Genomic_DNA"/>
</dbReference>
<reference evidence="7" key="1">
    <citation type="submission" date="2020-01" db="EMBL/GenBank/DDBJ databases">
        <authorList>
            <person name="Meier V. D."/>
            <person name="Meier V D."/>
        </authorList>
    </citation>
    <scope>NUCLEOTIDE SEQUENCE</scope>
    <source>
        <strain evidence="7">HLG_WM_MAG_12</strain>
    </source>
</reference>
<dbReference type="Gene3D" id="1.20.1560.10">
    <property type="entry name" value="ABC transporter type 1, transmembrane domain"/>
    <property type="match status" value="1"/>
</dbReference>
<dbReference type="SUPFAM" id="SSF90123">
    <property type="entry name" value="ABC transporter transmembrane region"/>
    <property type="match status" value="1"/>
</dbReference>
<dbReference type="InterPro" id="IPR011527">
    <property type="entry name" value="ABC1_TM_dom"/>
</dbReference>
<keyword evidence="2 5" id="KW-0812">Transmembrane</keyword>
<dbReference type="Pfam" id="PF00664">
    <property type="entry name" value="ABC_membrane"/>
    <property type="match status" value="1"/>
</dbReference>
<evidence type="ECO:0000259" key="6">
    <source>
        <dbReference type="PROSITE" id="PS50929"/>
    </source>
</evidence>
<feature type="domain" description="ABC transmembrane type-1" evidence="6">
    <location>
        <begin position="21"/>
        <end position="106"/>
    </location>
</feature>
<gene>
    <name evidence="7" type="ORF">HELGO_WM2733</name>
</gene>